<feature type="region of interest" description="Disordered" evidence="1">
    <location>
        <begin position="207"/>
        <end position="237"/>
    </location>
</feature>
<feature type="compositionally biased region" description="Low complexity" evidence="1">
    <location>
        <begin position="363"/>
        <end position="378"/>
    </location>
</feature>
<feature type="region of interest" description="Disordered" evidence="1">
    <location>
        <begin position="1"/>
        <end position="37"/>
    </location>
</feature>
<dbReference type="EMBL" id="JACMRX010000004">
    <property type="protein sequence ID" value="KAF7990813.1"/>
    <property type="molecule type" value="Genomic_DNA"/>
</dbReference>
<feature type="region of interest" description="Disordered" evidence="1">
    <location>
        <begin position="972"/>
        <end position="1021"/>
    </location>
</feature>
<feature type="compositionally biased region" description="Basic and acidic residues" evidence="1">
    <location>
        <begin position="938"/>
        <end position="949"/>
    </location>
</feature>
<comment type="caution">
    <text evidence="2">The sequence shown here is derived from an EMBL/GenBank/DDBJ whole genome shotgun (WGS) entry which is preliminary data.</text>
</comment>
<proteinExistence type="predicted"/>
<feature type="region of interest" description="Disordered" evidence="1">
    <location>
        <begin position="54"/>
        <end position="93"/>
    </location>
</feature>
<evidence type="ECO:0000313" key="2">
    <source>
        <dbReference type="EMBL" id="KAF7990813.1"/>
    </source>
</evidence>
<keyword evidence="3" id="KW-1185">Reference proteome</keyword>
<evidence type="ECO:0000313" key="3">
    <source>
        <dbReference type="Proteomes" id="UP000639338"/>
    </source>
</evidence>
<feature type="compositionally biased region" description="Low complexity" evidence="1">
    <location>
        <begin position="63"/>
        <end position="73"/>
    </location>
</feature>
<feature type="region of interest" description="Disordered" evidence="1">
    <location>
        <begin position="925"/>
        <end position="953"/>
    </location>
</feature>
<feature type="compositionally biased region" description="Polar residues" evidence="1">
    <location>
        <begin position="988"/>
        <end position="1005"/>
    </location>
</feature>
<reference evidence="2 3" key="1">
    <citation type="submission" date="2020-08" db="EMBL/GenBank/DDBJ databases">
        <title>Aphidius gifuensis genome sequencing and assembly.</title>
        <authorList>
            <person name="Du Z."/>
        </authorList>
    </citation>
    <scope>NUCLEOTIDE SEQUENCE [LARGE SCALE GENOMIC DNA]</scope>
    <source>
        <strain evidence="2">YNYX2018</strain>
        <tissue evidence="2">Adults</tissue>
    </source>
</reference>
<feature type="region of interest" description="Disordered" evidence="1">
    <location>
        <begin position="860"/>
        <end position="891"/>
    </location>
</feature>
<feature type="compositionally biased region" description="Low complexity" evidence="1">
    <location>
        <begin position="500"/>
        <end position="514"/>
    </location>
</feature>
<feature type="region of interest" description="Disordered" evidence="1">
    <location>
        <begin position="699"/>
        <end position="722"/>
    </location>
</feature>
<organism evidence="2 3">
    <name type="scientific">Aphidius gifuensis</name>
    <name type="common">Parasitoid wasp</name>
    <dbReference type="NCBI Taxonomy" id="684658"/>
    <lineage>
        <taxon>Eukaryota</taxon>
        <taxon>Metazoa</taxon>
        <taxon>Ecdysozoa</taxon>
        <taxon>Arthropoda</taxon>
        <taxon>Hexapoda</taxon>
        <taxon>Insecta</taxon>
        <taxon>Pterygota</taxon>
        <taxon>Neoptera</taxon>
        <taxon>Endopterygota</taxon>
        <taxon>Hymenoptera</taxon>
        <taxon>Apocrita</taxon>
        <taxon>Ichneumonoidea</taxon>
        <taxon>Braconidae</taxon>
        <taxon>Aphidiinae</taxon>
        <taxon>Aphidius</taxon>
    </lineage>
</organism>
<feature type="region of interest" description="Disordered" evidence="1">
    <location>
        <begin position="749"/>
        <end position="770"/>
    </location>
</feature>
<feature type="region of interest" description="Disordered" evidence="1">
    <location>
        <begin position="396"/>
        <end position="636"/>
    </location>
</feature>
<feature type="region of interest" description="Disordered" evidence="1">
    <location>
        <begin position="105"/>
        <end position="144"/>
    </location>
</feature>
<accession>A0A835CR25</accession>
<protein>
    <submittedName>
        <fullName evidence="2">Uncharacterized protein</fullName>
    </submittedName>
</protein>
<feature type="compositionally biased region" description="Polar residues" evidence="1">
    <location>
        <begin position="105"/>
        <end position="120"/>
    </location>
</feature>
<feature type="region of interest" description="Disordered" evidence="1">
    <location>
        <begin position="356"/>
        <end position="384"/>
    </location>
</feature>
<gene>
    <name evidence="2" type="ORF">HCN44_000618</name>
</gene>
<feature type="compositionally biased region" description="Polar residues" evidence="1">
    <location>
        <begin position="699"/>
        <end position="709"/>
    </location>
</feature>
<evidence type="ECO:0000256" key="1">
    <source>
        <dbReference type="SAM" id="MobiDB-lite"/>
    </source>
</evidence>
<dbReference type="AlphaFoldDB" id="A0A835CR25"/>
<name>A0A835CR25_APHGI</name>
<feature type="compositionally biased region" description="Low complexity" evidence="1">
    <location>
        <begin position="564"/>
        <end position="579"/>
    </location>
</feature>
<dbReference type="OrthoDB" id="6614499at2759"/>
<feature type="compositionally biased region" description="Acidic residues" evidence="1">
    <location>
        <begin position="586"/>
        <end position="596"/>
    </location>
</feature>
<sequence>METTMSTTRHAETPNVTLRSKRTRQTKIKSDSDDEVVEQSFSLSHLTRSAVKKMIKNNKSTRKTNTTTTTTIDDTSDYLDKTTTSPKKRTKKSKIAKVSNVNLSTTTSDNEINNSSVLSNKTKKESRERKKKKKSQSKKINDELINQIVNDNETSEDKEVASVSEKIAKKKYATTTTTTGKMIGLRRLHKRTRNSLSMIDITPESSPITVTLSPHRSTKTPRKSPINIGSPKTHSLLPERLSKTPRKLPVTLSSPVASDESLLNKSNDKLLSLNTTTKLRKKLSPKSKTPKIVLRKSKSTKVKKITPKKNVTPKKLVINNKNITSDAIYDGINDIKTPQVLLRRVSASLLSSKTKSKPITAVSPIKKSSPRKSSGSIPFNTTNPTVEITDDEVVETPPKSIAKKRFNKSSKTSPIVIKKPSPRKSSGPIPVGKAKSIEDVSSNDEDVETLPEPIVTRLSRSAKNSPIAVEKPTPRKSSGPIPFNITNPTVEITDDEVEDTISTLSVTTRSTRSSKNSPAAVEKPTPRKNSGPIPFNITNPSLEITDDEVVETPPKPSVTRFNKSSKPSPRKSSGPIPIGKAKSIEDESTNDEDVETLPEPIVTRTSRSSKNSPIAVEKPAPRKSSGPIPFNTTNPTVEITDDEVEDTVSTLSVTTRLSRSSKNSPIVVEKLTPKKISGTISFNKTDDEVIATTPLKQITTRSSKNSPNPIQKIESNEEISNDTVGKTPLKAVITSRFHRNSKLALLTNDDNKLTSSTPRERNGKSQNLHSTSILSVDTFYGTSSPRTLTRSNANKSIEIENESFPLISDDDDDNNNTFEISGINSMKDNVLSSSINNKSIDKDNKDDTYELIPKVKDSESNDTYELEEPKTPSLKKRATKRSIDNNNHDDDNDVISKKRICKVRFESPSINKLNNSTINKVIVNKNTRKATPSCKNNKNNENKNDDKINRRSTSMINLSINNKTPNSIIKKRSNSVVNDNRGKLSAVKAQNESSNRLSKPRQSLTCEKKKPDNINNNNKITSSAKKIPNFAQIHQKKFAQMESLVDAKKRIEVRHNALINNNTNNNNVNISKNGQTVGIVKPVRKIITNDPSTIVNNNNNGAYNKFGFKLRKTDATQAITKEVTSTKIQAKKEDKRQILKGVRSNRRFELMMKSRNIK</sequence>
<feature type="compositionally biased region" description="Polar residues" evidence="1">
    <location>
        <begin position="1"/>
        <end position="18"/>
    </location>
</feature>
<dbReference type="Proteomes" id="UP000639338">
    <property type="component" value="Unassembled WGS sequence"/>
</dbReference>
<feature type="compositionally biased region" description="Polar residues" evidence="1">
    <location>
        <begin position="603"/>
        <end position="612"/>
    </location>
</feature>